<protein>
    <submittedName>
        <fullName evidence="1">Uncharacterized protein</fullName>
    </submittedName>
</protein>
<dbReference type="EMBL" id="MU267663">
    <property type="protein sequence ID" value="KAH7911957.1"/>
    <property type="molecule type" value="Genomic_DNA"/>
</dbReference>
<organism evidence="1 2">
    <name type="scientific">Hygrophoropsis aurantiaca</name>
    <dbReference type="NCBI Taxonomy" id="72124"/>
    <lineage>
        <taxon>Eukaryota</taxon>
        <taxon>Fungi</taxon>
        <taxon>Dikarya</taxon>
        <taxon>Basidiomycota</taxon>
        <taxon>Agaricomycotina</taxon>
        <taxon>Agaricomycetes</taxon>
        <taxon>Agaricomycetidae</taxon>
        <taxon>Boletales</taxon>
        <taxon>Coniophorineae</taxon>
        <taxon>Hygrophoropsidaceae</taxon>
        <taxon>Hygrophoropsis</taxon>
    </lineage>
</organism>
<keyword evidence="2" id="KW-1185">Reference proteome</keyword>
<dbReference type="Proteomes" id="UP000790377">
    <property type="component" value="Unassembled WGS sequence"/>
</dbReference>
<accession>A0ACB8AHD8</accession>
<comment type="caution">
    <text evidence="1">The sequence shown here is derived from an EMBL/GenBank/DDBJ whole genome shotgun (WGS) entry which is preliminary data.</text>
</comment>
<evidence type="ECO:0000313" key="1">
    <source>
        <dbReference type="EMBL" id="KAH7911957.1"/>
    </source>
</evidence>
<proteinExistence type="predicted"/>
<gene>
    <name evidence="1" type="ORF">BJ138DRAFT_1149498</name>
</gene>
<reference evidence="1" key="1">
    <citation type="journal article" date="2021" name="New Phytol.">
        <title>Evolutionary innovations through gain and loss of genes in the ectomycorrhizal Boletales.</title>
        <authorList>
            <person name="Wu G."/>
            <person name="Miyauchi S."/>
            <person name="Morin E."/>
            <person name="Kuo A."/>
            <person name="Drula E."/>
            <person name="Varga T."/>
            <person name="Kohler A."/>
            <person name="Feng B."/>
            <person name="Cao Y."/>
            <person name="Lipzen A."/>
            <person name="Daum C."/>
            <person name="Hundley H."/>
            <person name="Pangilinan J."/>
            <person name="Johnson J."/>
            <person name="Barry K."/>
            <person name="LaButti K."/>
            <person name="Ng V."/>
            <person name="Ahrendt S."/>
            <person name="Min B."/>
            <person name="Choi I.G."/>
            <person name="Park H."/>
            <person name="Plett J.M."/>
            <person name="Magnuson J."/>
            <person name="Spatafora J.W."/>
            <person name="Nagy L.G."/>
            <person name="Henrissat B."/>
            <person name="Grigoriev I.V."/>
            <person name="Yang Z.L."/>
            <person name="Xu J."/>
            <person name="Martin F.M."/>
        </authorList>
    </citation>
    <scope>NUCLEOTIDE SEQUENCE</scope>
    <source>
        <strain evidence="1">ATCC 28755</strain>
    </source>
</reference>
<name>A0ACB8AHD8_9AGAM</name>
<sequence>MSTPQLHLQYFAVRGRCEPVLILLADSGVPFTYEEISISTWIGWKTDGKITPDQLPYAGLPVLRVKASNESDKDFVLGETSAILTFLEEYLAPRTILPLDLPPETRARLRMIIEASLFFLNRVFQMSKDKDWLAPPTRHVIWNGIVTPYLRSTEKALSNLQSAAVIPSGADNLTALNAVVSAAICFITDLFPSSRLSLGVGGKYELCGRMWSAVEQRPRLQSYRETNQIQAKRWTISEYGTAKWIAEEAMKYDNSLDL</sequence>
<evidence type="ECO:0000313" key="2">
    <source>
        <dbReference type="Proteomes" id="UP000790377"/>
    </source>
</evidence>